<dbReference type="STRING" id="4829.A0A163JXY1"/>
<comment type="similarity">
    <text evidence="2 11">Belongs to the ANKZF1/VMS1 family.</text>
</comment>
<feature type="region of interest" description="Disordered" evidence="12">
    <location>
        <begin position="647"/>
        <end position="708"/>
    </location>
</feature>
<evidence type="ECO:0000256" key="4">
    <source>
        <dbReference type="ARBA" id="ARBA00022722"/>
    </source>
</evidence>
<accession>A0A163JXY1</accession>
<dbReference type="InterPro" id="IPR041175">
    <property type="entry name" value="VLRF1/Vms1"/>
</dbReference>
<dbReference type="OMA" id="GPHIFMC"/>
<evidence type="ECO:0000259" key="13">
    <source>
        <dbReference type="PROSITE" id="PS52044"/>
    </source>
</evidence>
<proteinExistence type="inferred from homology"/>
<dbReference type="PROSITE" id="PS00028">
    <property type="entry name" value="ZINC_FINGER_C2H2_1"/>
    <property type="match status" value="1"/>
</dbReference>
<evidence type="ECO:0000256" key="7">
    <source>
        <dbReference type="ARBA" id="ARBA00022801"/>
    </source>
</evidence>
<dbReference type="InterPro" id="IPR002110">
    <property type="entry name" value="Ankyrin_rpt"/>
</dbReference>
<evidence type="ECO:0000256" key="11">
    <source>
        <dbReference type="PROSITE-ProRule" id="PRU01389"/>
    </source>
</evidence>
<dbReference type="OrthoDB" id="429841at2759"/>
<dbReference type="GO" id="GO:0036503">
    <property type="term" value="P:ERAD pathway"/>
    <property type="evidence" value="ECO:0007669"/>
    <property type="project" value="TreeGrafter"/>
</dbReference>
<evidence type="ECO:0000313" key="14">
    <source>
        <dbReference type="EMBL" id="SAM04274.1"/>
    </source>
</evidence>
<dbReference type="PANTHER" id="PTHR16036">
    <property type="entry name" value="ANKYRIN REPEAT AND ZINC FINGER DOMAIN-CONTAINING PROTEIN 1"/>
    <property type="match status" value="1"/>
</dbReference>
<dbReference type="EMBL" id="LT554351">
    <property type="protein sequence ID" value="SAM04274.1"/>
    <property type="molecule type" value="Genomic_DNA"/>
</dbReference>
<keyword evidence="6 11" id="KW-0255">Endonuclease</keyword>
<evidence type="ECO:0000256" key="9">
    <source>
        <dbReference type="ARBA" id="ARBA00023054"/>
    </source>
</evidence>
<comment type="subcellular location">
    <subcellularLocation>
        <location evidence="1">Cytoplasm</location>
    </subcellularLocation>
</comment>
<feature type="active site" evidence="11">
    <location>
        <position position="322"/>
    </location>
</feature>
<comment type="domain">
    <text evidence="11">The VLRF1 domain mediates binding to the 60S ribosomal subunit.</text>
</comment>
<evidence type="ECO:0000256" key="12">
    <source>
        <dbReference type="SAM" id="MobiDB-lite"/>
    </source>
</evidence>
<dbReference type="InterPro" id="IPR036770">
    <property type="entry name" value="Ankyrin_rpt-contain_sf"/>
</dbReference>
<dbReference type="PANTHER" id="PTHR16036:SF2">
    <property type="entry name" value="TRNA ENDONUCLEASE ANKZF1"/>
    <property type="match status" value="1"/>
</dbReference>
<reference evidence="14" key="1">
    <citation type="submission" date="2016-04" db="EMBL/GenBank/DDBJ databases">
        <authorList>
            <person name="Evans L.H."/>
            <person name="Alamgir A."/>
            <person name="Owens N."/>
            <person name="Weber N.D."/>
            <person name="Virtaneva K."/>
            <person name="Barbian K."/>
            <person name="Babar A."/>
            <person name="Rosenke K."/>
        </authorList>
    </citation>
    <scope>NUCLEOTIDE SEQUENCE [LARGE SCALE GENOMIC DNA]</scope>
    <source>
        <strain evidence="14">CBS 101.48</strain>
    </source>
</reference>
<keyword evidence="9" id="KW-0175">Coiled coil</keyword>
<sequence>MVKKAVFNPDTLDAIPISVFELPQDILTTMVPLSEKESSWAVDDVATMYNKQEQLNQAALERLNIQQQQLAAGEIEKNDNGGDNLTCGTCQQTFTDRAEHREHFGTDWHRYNIKRKLVFDQAPVSSHEFEDMLADLSDSLSGSESEQDYSDDDDDNNNNRLKGSELGTIIEEDKVTTLVGKQQTLLDEAQAIEHQVAITASQWKTPLEQKYSAVAWFSVPSLTKVPFHLGIYRMLLESKKAASGSVDAIQQMQQSSLPGGKQASSPRLWTLLMMGGGHFAGAVIDVSQSKGMVEQQLSKQVNILTHKTFHRYTTRRKQGGSQSANDNGKGKANSAGAQIRRYNEMALTQDIRELLLQWKKYIDQSELVIIHAPSGNKKIIYGYDDAVLTKDNPKIQNVPFTTRRPTLSELRRVYLELTTLKVMKVDEQSLLEHQQKLKDRENRLRQRLEKTISKSAGDPGQQPEKAAFKDPILDKLLALVKQGKVNLIQSYIDKHPDLPLIDRLPSPLIDGSIHNGGSGDYGRYPTILHIAASQGHADVVSTLLRDIGSNPTLKNDIGKTAYEVSKDKATRNVFRRCMCDLPDRWSWLAEAHVPSPLTLEEEKEQLEKDRKKKAKEDERKRLIEMERQQKEDARLAKEEAEILEARNMVASRNSNKKKKASGGGQLLDPMARALRDNKVNVANMSPEARMRLEREKRARAAEERLKKK</sequence>
<evidence type="ECO:0000256" key="6">
    <source>
        <dbReference type="ARBA" id="ARBA00022759"/>
    </source>
</evidence>
<organism evidence="14">
    <name type="scientific">Absidia glauca</name>
    <name type="common">Pin mould</name>
    <dbReference type="NCBI Taxonomy" id="4829"/>
    <lineage>
        <taxon>Eukaryota</taxon>
        <taxon>Fungi</taxon>
        <taxon>Fungi incertae sedis</taxon>
        <taxon>Mucoromycota</taxon>
        <taxon>Mucoromycotina</taxon>
        <taxon>Mucoromycetes</taxon>
        <taxon>Mucorales</taxon>
        <taxon>Cunninghamellaceae</taxon>
        <taxon>Absidia</taxon>
    </lineage>
</organism>
<dbReference type="SUPFAM" id="SSF48403">
    <property type="entry name" value="Ankyrin repeat"/>
    <property type="match status" value="1"/>
</dbReference>
<dbReference type="GO" id="GO:0004519">
    <property type="term" value="F:endonuclease activity"/>
    <property type="evidence" value="ECO:0007669"/>
    <property type="project" value="UniProtKB-KW"/>
</dbReference>
<dbReference type="GO" id="GO:0005737">
    <property type="term" value="C:cytoplasm"/>
    <property type="evidence" value="ECO:0007669"/>
    <property type="project" value="UniProtKB-SubCell"/>
</dbReference>
<feature type="region of interest" description="Disordered" evidence="12">
    <location>
        <begin position="313"/>
        <end position="335"/>
    </location>
</feature>
<feature type="compositionally biased region" description="Basic and acidic residues" evidence="12">
    <location>
        <begin position="688"/>
        <end position="708"/>
    </location>
</feature>
<keyword evidence="5" id="KW-0677">Repeat</keyword>
<feature type="domain" description="VLRF1" evidence="13">
    <location>
        <begin position="265"/>
        <end position="420"/>
    </location>
</feature>
<evidence type="ECO:0000256" key="10">
    <source>
        <dbReference type="PROSITE-ProRule" id="PRU00023"/>
    </source>
</evidence>
<evidence type="ECO:0000256" key="5">
    <source>
        <dbReference type="ARBA" id="ARBA00022737"/>
    </source>
</evidence>
<dbReference type="Gene3D" id="1.25.40.20">
    <property type="entry name" value="Ankyrin repeat-containing domain"/>
    <property type="match status" value="1"/>
</dbReference>
<evidence type="ECO:0000256" key="3">
    <source>
        <dbReference type="ARBA" id="ARBA00022490"/>
    </source>
</evidence>
<dbReference type="InParanoid" id="A0A163JXY1"/>
<evidence type="ECO:0000313" key="15">
    <source>
        <dbReference type="Proteomes" id="UP000078561"/>
    </source>
</evidence>
<evidence type="ECO:0000256" key="1">
    <source>
        <dbReference type="ARBA" id="ARBA00004496"/>
    </source>
</evidence>
<dbReference type="Pfam" id="PF18826">
    <property type="entry name" value="bVLRF1"/>
    <property type="match status" value="1"/>
</dbReference>
<keyword evidence="4 11" id="KW-0540">Nuclease</keyword>
<keyword evidence="3 11" id="KW-0963">Cytoplasm</keyword>
<feature type="region of interest" description="Disordered" evidence="12">
    <location>
        <begin position="139"/>
        <end position="165"/>
    </location>
</feature>
<feature type="repeat" description="ANK" evidence="10">
    <location>
        <begin position="523"/>
        <end position="556"/>
    </location>
</feature>
<feature type="compositionally biased region" description="Acidic residues" evidence="12">
    <location>
        <begin position="145"/>
        <end position="156"/>
    </location>
</feature>
<evidence type="ECO:0000256" key="8">
    <source>
        <dbReference type="ARBA" id="ARBA00023043"/>
    </source>
</evidence>
<dbReference type="Pfam" id="PF00023">
    <property type="entry name" value="Ank"/>
    <property type="match status" value="1"/>
</dbReference>
<dbReference type="Proteomes" id="UP000078561">
    <property type="component" value="Unassembled WGS sequence"/>
</dbReference>
<keyword evidence="15" id="KW-1185">Reference proteome</keyword>
<dbReference type="InterPro" id="IPR013087">
    <property type="entry name" value="Znf_C2H2_type"/>
</dbReference>
<keyword evidence="8 10" id="KW-0040">ANK repeat</keyword>
<dbReference type="PROSITE" id="PS52044">
    <property type="entry name" value="VLRF1"/>
    <property type="match status" value="1"/>
</dbReference>
<keyword evidence="7 11" id="KW-0378">Hydrolase</keyword>
<dbReference type="PROSITE" id="PS50088">
    <property type="entry name" value="ANK_REPEAT"/>
    <property type="match status" value="1"/>
</dbReference>
<dbReference type="GO" id="GO:0016787">
    <property type="term" value="F:hydrolase activity"/>
    <property type="evidence" value="ECO:0007669"/>
    <property type="project" value="UniProtKB-KW"/>
</dbReference>
<name>A0A163JXY1_ABSGL</name>
<dbReference type="AlphaFoldDB" id="A0A163JXY1"/>
<dbReference type="FunCoup" id="A0A163JXY1">
    <property type="interactions" value="40"/>
</dbReference>
<protein>
    <recommendedName>
        <fullName evidence="13">VLRF1 domain-containing protein</fullName>
    </recommendedName>
</protein>
<gene>
    <name evidence="14" type="primary">ABSGL_10134.1 scaffold 11786</name>
</gene>
<evidence type="ECO:0000256" key="2">
    <source>
        <dbReference type="ARBA" id="ARBA00009262"/>
    </source>
</evidence>
<dbReference type="InterPro" id="IPR047139">
    <property type="entry name" value="ANKZ1/VMS1"/>
</dbReference>